<name>A0AAV4VBG4_9ARAC</name>
<gene>
    <name evidence="1" type="primary">AVEN_25604_1</name>
    <name evidence="1" type="ORF">CDAR_417651</name>
</gene>
<organism evidence="1 2">
    <name type="scientific">Caerostris darwini</name>
    <dbReference type="NCBI Taxonomy" id="1538125"/>
    <lineage>
        <taxon>Eukaryota</taxon>
        <taxon>Metazoa</taxon>
        <taxon>Ecdysozoa</taxon>
        <taxon>Arthropoda</taxon>
        <taxon>Chelicerata</taxon>
        <taxon>Arachnida</taxon>
        <taxon>Araneae</taxon>
        <taxon>Araneomorphae</taxon>
        <taxon>Entelegynae</taxon>
        <taxon>Araneoidea</taxon>
        <taxon>Araneidae</taxon>
        <taxon>Caerostris</taxon>
    </lineage>
</organism>
<protein>
    <submittedName>
        <fullName evidence="1">Uncharacterized protein</fullName>
    </submittedName>
</protein>
<proteinExistence type="predicted"/>
<dbReference type="Proteomes" id="UP001054837">
    <property type="component" value="Unassembled WGS sequence"/>
</dbReference>
<accession>A0AAV4VBG4</accession>
<reference evidence="1 2" key="1">
    <citation type="submission" date="2021-06" db="EMBL/GenBank/DDBJ databases">
        <title>Caerostris darwini draft genome.</title>
        <authorList>
            <person name="Kono N."/>
            <person name="Arakawa K."/>
        </authorList>
    </citation>
    <scope>NUCLEOTIDE SEQUENCE [LARGE SCALE GENOMIC DNA]</scope>
</reference>
<evidence type="ECO:0000313" key="2">
    <source>
        <dbReference type="Proteomes" id="UP001054837"/>
    </source>
</evidence>
<sequence length="91" mass="10629">MAEETFEFPFLTPVTHTEPFSEDFLTSSTSKYITPENTDREFYDQILPSRYTTTPLSRRYVYKIINRNQIDEQPSTLATTIHAPPPFYQAS</sequence>
<keyword evidence="2" id="KW-1185">Reference proteome</keyword>
<evidence type="ECO:0000313" key="1">
    <source>
        <dbReference type="EMBL" id="GIY66993.1"/>
    </source>
</evidence>
<dbReference type="AlphaFoldDB" id="A0AAV4VBG4"/>
<comment type="caution">
    <text evidence="1">The sequence shown here is derived from an EMBL/GenBank/DDBJ whole genome shotgun (WGS) entry which is preliminary data.</text>
</comment>
<dbReference type="EMBL" id="BPLQ01012678">
    <property type="protein sequence ID" value="GIY66993.1"/>
    <property type="molecule type" value="Genomic_DNA"/>
</dbReference>